<dbReference type="SUPFAM" id="SSF51735">
    <property type="entry name" value="NAD(P)-binding Rossmann-fold domains"/>
    <property type="match status" value="1"/>
</dbReference>
<name>A0ABX4TVL2_PSEDL</name>
<dbReference type="Gene3D" id="3.40.50.720">
    <property type="entry name" value="NAD(P)-binding Rossmann-like Domain"/>
    <property type="match status" value="1"/>
</dbReference>
<dbReference type="EMBL" id="PJCJ01000035">
    <property type="protein sequence ID" value="PLV07729.1"/>
    <property type="molecule type" value="Genomic_DNA"/>
</dbReference>
<dbReference type="PRINTS" id="PR01713">
    <property type="entry name" value="NUCEPIMERASE"/>
</dbReference>
<dbReference type="InterPro" id="IPR036291">
    <property type="entry name" value="NAD(P)-bd_dom_sf"/>
</dbReference>
<accession>A0ABX4TVL2</accession>
<reference evidence="3 4" key="1">
    <citation type="submission" date="2017-12" db="EMBL/GenBank/DDBJ databases">
        <title>Detection of the carbapenemase gene blaVIM-5 in members of the Pseudomonas putida group isolated from polluted Nigerian wetlands.</title>
        <authorList>
            <person name="Adelowo O."/>
            <person name="Vollmers J."/>
            <person name="Maeusezahl I."/>
            <person name="Kaster A.-K."/>
            <person name="Mueller J.A."/>
        </authorList>
    </citation>
    <scope>NUCLEOTIDE SEQUENCE [LARGE SCALE GENOMIC DNA]</scope>
    <source>
        <strain evidence="3 4">MR69</strain>
    </source>
</reference>
<evidence type="ECO:0000313" key="4">
    <source>
        <dbReference type="Proteomes" id="UP000234744"/>
    </source>
</evidence>
<dbReference type="PANTHER" id="PTHR43574">
    <property type="entry name" value="EPIMERASE-RELATED"/>
    <property type="match status" value="1"/>
</dbReference>
<evidence type="ECO:0000259" key="2">
    <source>
        <dbReference type="Pfam" id="PF01370"/>
    </source>
</evidence>
<dbReference type="Proteomes" id="UP000234744">
    <property type="component" value="Unassembled WGS sequence"/>
</dbReference>
<dbReference type="Pfam" id="PF01370">
    <property type="entry name" value="Epimerase"/>
    <property type="match status" value="1"/>
</dbReference>
<dbReference type="RefSeq" id="WP_102084161.1">
    <property type="nucleotide sequence ID" value="NZ_PJCJ01000035.1"/>
</dbReference>
<feature type="domain" description="NAD-dependent epimerase/dehydratase" evidence="2">
    <location>
        <begin position="3"/>
        <end position="246"/>
    </location>
</feature>
<dbReference type="Gene3D" id="3.90.25.10">
    <property type="entry name" value="UDP-galactose 4-epimerase, domain 1"/>
    <property type="match status" value="1"/>
</dbReference>
<organism evidence="3 4">
    <name type="scientific">Pseudomonas plecoglossicida</name>
    <dbReference type="NCBI Taxonomy" id="70775"/>
    <lineage>
        <taxon>Bacteria</taxon>
        <taxon>Pseudomonadati</taxon>
        <taxon>Pseudomonadota</taxon>
        <taxon>Gammaproteobacteria</taxon>
        <taxon>Pseudomonadales</taxon>
        <taxon>Pseudomonadaceae</taxon>
        <taxon>Pseudomonas</taxon>
    </lineage>
</organism>
<evidence type="ECO:0000313" key="3">
    <source>
        <dbReference type="EMBL" id="PLV07729.1"/>
    </source>
</evidence>
<evidence type="ECO:0000256" key="1">
    <source>
        <dbReference type="ARBA" id="ARBA00023027"/>
    </source>
</evidence>
<sequence length="319" mass="35461">MKILITGAAGFIGHALIKALSATAEQLVGIDNLNDYYDVSLKEARLRDLESIENFTFIRADLVDAEAIDSVFSTYKFDCVVNLAAQAGVRYSLDNPMAYVQSNVVGFLNVLECCRNHNVNRLFYASSSSVYGLSKDVPFSTHQSVDCPISLYAATKKSNELMAHTYTHLYGIQTIGLRFFTVYGPWGRPDMAMFKFTKAILEGKPIDVYNHGQLSRDFTYIDDIISGILRLLQKADLDTCAVFNIGHGSPVNLMDFIHAVEAATGIKASCNYLPMQPGDVEQTWADTQGLFDAVGYKPNVPVQEGAAKFVDWYRSYYKI</sequence>
<keyword evidence="1" id="KW-0520">NAD</keyword>
<proteinExistence type="predicted"/>
<keyword evidence="4" id="KW-1185">Reference proteome</keyword>
<comment type="caution">
    <text evidence="3">The sequence shown here is derived from an EMBL/GenBank/DDBJ whole genome shotgun (WGS) entry which is preliminary data.</text>
</comment>
<gene>
    <name evidence="3" type="ORF">CXG47_27120</name>
</gene>
<protein>
    <submittedName>
        <fullName evidence="3">Protein CapI</fullName>
    </submittedName>
</protein>
<dbReference type="InterPro" id="IPR001509">
    <property type="entry name" value="Epimerase_deHydtase"/>
</dbReference>